<feature type="region of interest" description="Disordered" evidence="1">
    <location>
        <begin position="1"/>
        <end position="49"/>
    </location>
</feature>
<evidence type="ECO:0000259" key="3">
    <source>
        <dbReference type="Pfam" id="PF12500"/>
    </source>
</evidence>
<feature type="domain" description="PELOTA RNA-binding" evidence="4">
    <location>
        <begin position="496"/>
        <end position="575"/>
    </location>
</feature>
<reference evidence="5 6" key="1">
    <citation type="submission" date="2013-02" db="EMBL/GenBank/DDBJ databases">
        <title>Draft Genome Sequence of Streptomyces afghaniensis, Which Produces Compounds of the Julimycin B-Complex.</title>
        <authorList>
            <person name="Gruening B.A."/>
            <person name="Praeg A."/>
            <person name="Erxleben A."/>
            <person name="Guenther S."/>
            <person name="Fiedler H.-P."/>
            <person name="Goodfellow M."/>
            <person name="Mueller M."/>
        </authorList>
    </citation>
    <scope>NUCLEOTIDE SEQUENCE [LARGE SCALE GENOMIC DNA]</scope>
    <source>
        <strain evidence="5 6">772</strain>
    </source>
</reference>
<dbReference type="Pfam" id="PF15608">
    <property type="entry name" value="PELOTA_1"/>
    <property type="match status" value="1"/>
</dbReference>
<evidence type="ECO:0000259" key="2">
    <source>
        <dbReference type="Pfam" id="PF11202"/>
    </source>
</evidence>
<comment type="caution">
    <text evidence="5">The sequence shown here is derived from an EMBL/GenBank/DDBJ whole genome shotgun (WGS) entry which is preliminary data.</text>
</comment>
<evidence type="ECO:0000256" key="1">
    <source>
        <dbReference type="SAM" id="MobiDB-lite"/>
    </source>
</evidence>
<evidence type="ECO:0000259" key="4">
    <source>
        <dbReference type="Pfam" id="PF15608"/>
    </source>
</evidence>
<dbReference type="InterPro" id="IPR028157">
    <property type="entry name" value="PELOTA_dom"/>
</dbReference>
<organism evidence="5 6">
    <name type="scientific">Streptomyces afghaniensis 772</name>
    <dbReference type="NCBI Taxonomy" id="1283301"/>
    <lineage>
        <taxon>Bacteria</taxon>
        <taxon>Bacillati</taxon>
        <taxon>Actinomycetota</taxon>
        <taxon>Actinomycetes</taxon>
        <taxon>Kitasatosporales</taxon>
        <taxon>Streptomycetaceae</taxon>
        <taxon>Streptomyces</taxon>
    </lineage>
</organism>
<dbReference type="EMBL" id="AOPY01001354">
    <property type="protein sequence ID" value="EPJ40846.1"/>
    <property type="molecule type" value="Genomic_DNA"/>
</dbReference>
<dbReference type="Pfam" id="PF11202">
    <property type="entry name" value="StiP"/>
    <property type="match status" value="1"/>
</dbReference>
<protein>
    <recommendedName>
        <fullName evidence="7">Phosphoribosyltransferase</fullName>
    </recommendedName>
</protein>
<name>S4MVI3_9ACTN</name>
<dbReference type="PATRIC" id="fig|1283301.3.peg.2046"/>
<dbReference type="HOGENOM" id="CLU_032640_1_0_11"/>
<evidence type="ECO:0008006" key="7">
    <source>
        <dbReference type="Google" id="ProtNLM"/>
    </source>
</evidence>
<gene>
    <name evidence="5" type="ORF">STAFG_2072</name>
</gene>
<sequence length="592" mass="63917">MPPAPWGRGELREQPPRPAAGRQPRPPHVTRIDLRWPEGLPDGGRHGFTPAHRERLEAALPALAARLAEALPAGARRVLVLGFEELMYAPLRLAEALELATDVEVRYSTTTRSPVLAVDDPGYAIRTRLRFPAHDNPADGPGERYAYNVAGAGFDAVVAVVDSAADTPPLHAPDGLLAQLAAHTPEVLLAVVPSYVPEAPHAPERPSMLPEPLRGPAFSSYAPEEVGWLLQDLSDVTLEAPTEEREEAIQSGGAHYAESLPVEYQPSEQYQELFHAALEDSAARIAQAVGVVTETVLAERSPRPVLVSLARAGTPIGILMRRWAQHRHGLDLPHYAVSIVRGRGIDANALRWLAEHHDPRDVVFVDGWTGKGAITRELAQALEEFEKSDGITGFSPEIAVLADPGSCVRTYGTREDFLIPSACLNSTVSGLISRTVLRADLVGPHDFHGAKFYRELAGTDVSVTFLDAVSARFPEVADAACAQAKELLAADRSPTWEGWAAVERISEEYGIHDVNLVKPGVGETTRVMLRRVPWKVLARAGAGSDLDHVRLLAGQRGVPVEEVAELPYTCVGLIHPKYTRGATGADGKAVTV</sequence>
<dbReference type="InterPro" id="IPR022537">
    <property type="entry name" value="TRSP_dom"/>
</dbReference>
<proteinExistence type="predicted"/>
<dbReference type="InterPro" id="IPR011215">
    <property type="entry name" value="StiP_N"/>
</dbReference>
<dbReference type="Pfam" id="PF12500">
    <property type="entry name" value="TRSP"/>
    <property type="match status" value="1"/>
</dbReference>
<accession>S4MVI3</accession>
<feature type="domain" description="TRSP" evidence="3">
    <location>
        <begin position="42"/>
        <end position="178"/>
    </location>
</feature>
<feature type="domain" description="Cysteine protease StiP N-terminal" evidence="2">
    <location>
        <begin position="219"/>
        <end position="469"/>
    </location>
</feature>
<dbReference type="Proteomes" id="UP000015001">
    <property type="component" value="Unassembled WGS sequence"/>
</dbReference>
<keyword evidence="6" id="KW-1185">Reference proteome</keyword>
<evidence type="ECO:0000313" key="6">
    <source>
        <dbReference type="Proteomes" id="UP000015001"/>
    </source>
</evidence>
<evidence type="ECO:0000313" key="5">
    <source>
        <dbReference type="EMBL" id="EPJ40846.1"/>
    </source>
</evidence>
<dbReference type="AlphaFoldDB" id="S4MVI3"/>